<organism evidence="6 7">
    <name type="scientific">Nitrosococcus halophilus (strain Nc4)</name>
    <dbReference type="NCBI Taxonomy" id="472759"/>
    <lineage>
        <taxon>Bacteria</taxon>
        <taxon>Pseudomonadati</taxon>
        <taxon>Pseudomonadota</taxon>
        <taxon>Gammaproteobacteria</taxon>
        <taxon>Chromatiales</taxon>
        <taxon>Chromatiaceae</taxon>
        <taxon>Nitrosococcus</taxon>
    </lineage>
</organism>
<evidence type="ECO:0000313" key="7">
    <source>
        <dbReference type="Proteomes" id="UP000001844"/>
    </source>
</evidence>
<gene>
    <name evidence="6" type="ordered locus">Nhal_2650</name>
</gene>
<dbReference type="KEGG" id="nhl:Nhal_2650"/>
<dbReference type="HOGENOM" id="CLU_070320_0_0_6"/>
<evidence type="ECO:0000259" key="5">
    <source>
        <dbReference type="Pfam" id="PF00149"/>
    </source>
</evidence>
<dbReference type="NCBIfam" id="NF008359">
    <property type="entry name" value="PRK11148.1"/>
    <property type="match status" value="1"/>
</dbReference>
<sequence>MVAPRDREVTDNPSEFVRVVQLTDSHLLADPGALLWNNLNTRSSMVAVFEHIQQQRHPGDLVVISGDIAEKAEPEAYQWLLEYCQDLGLPVYCLPGNHDDPMLMGEILNYANVSTKPLITLKNWQLILLNSIVPRQPNGHLDRGQLDFLNRSLASRPDLNTLVFLHHPPVAIGSSWMDAMGLDNAVDFFALLDQYPQVQGIVWGHIHQEFHTERRGVQLLGSPSTCVQFVPGSEHFQLAQLGPGYRQLVLSPNGQIETQAYYVDVEHFIG</sequence>
<evidence type="ECO:0000256" key="3">
    <source>
        <dbReference type="ARBA" id="ARBA00023004"/>
    </source>
</evidence>
<reference evidence="7" key="1">
    <citation type="submission" date="2010-04" db="EMBL/GenBank/DDBJ databases">
        <title>Complete genome sequence of Nitrosococcus halophilus Nc4, a salt-adapted, aerobic obligate ammonia-oxidizing sulfur purple bacterium.</title>
        <authorList>
            <consortium name="US DOE Joint Genome Institute"/>
            <person name="Campbell M.A."/>
            <person name="Malfatti S.A."/>
            <person name="Chain P.S.G."/>
            <person name="Heidelberg J.F."/>
            <person name="Ward B.B."/>
            <person name="Klotz M.G."/>
        </authorList>
    </citation>
    <scope>NUCLEOTIDE SEQUENCE [LARGE SCALE GENOMIC DNA]</scope>
    <source>
        <strain evidence="7">Nc4</strain>
    </source>
</reference>
<dbReference type="InterPro" id="IPR029052">
    <property type="entry name" value="Metallo-depent_PP-like"/>
</dbReference>
<evidence type="ECO:0000313" key="6">
    <source>
        <dbReference type="EMBL" id="ADE15726.1"/>
    </source>
</evidence>
<dbReference type="GO" id="GO:0046872">
    <property type="term" value="F:metal ion binding"/>
    <property type="evidence" value="ECO:0007669"/>
    <property type="project" value="UniProtKB-KW"/>
</dbReference>
<keyword evidence="2" id="KW-0378">Hydrolase</keyword>
<name>D5BX43_NITHN</name>
<proteinExistence type="inferred from homology"/>
<dbReference type="SUPFAM" id="SSF56300">
    <property type="entry name" value="Metallo-dependent phosphatases"/>
    <property type="match status" value="1"/>
</dbReference>
<dbReference type="EMBL" id="CP001798">
    <property type="protein sequence ID" value="ADE15726.1"/>
    <property type="molecule type" value="Genomic_DNA"/>
</dbReference>
<accession>D5BX43</accession>
<dbReference type="Pfam" id="PF00149">
    <property type="entry name" value="Metallophos"/>
    <property type="match status" value="1"/>
</dbReference>
<dbReference type="PANTHER" id="PTHR42988:SF2">
    <property type="entry name" value="CYCLIC NUCLEOTIDE PHOSPHODIESTERASE CBUA0032-RELATED"/>
    <property type="match status" value="1"/>
</dbReference>
<dbReference type="InterPro" id="IPR004843">
    <property type="entry name" value="Calcineurin-like_PHP"/>
</dbReference>
<dbReference type="InterPro" id="IPR050884">
    <property type="entry name" value="CNP_phosphodiesterase-III"/>
</dbReference>
<keyword evidence="3" id="KW-0408">Iron</keyword>
<evidence type="ECO:0000256" key="2">
    <source>
        <dbReference type="ARBA" id="ARBA00022801"/>
    </source>
</evidence>
<protein>
    <submittedName>
        <fullName evidence="6">Calcineurin phosphoesterase domain protein</fullName>
    </submittedName>
</protein>
<dbReference type="Gene3D" id="3.60.21.10">
    <property type="match status" value="1"/>
</dbReference>
<dbReference type="CDD" id="cd07402">
    <property type="entry name" value="MPP_GpdQ"/>
    <property type="match status" value="1"/>
</dbReference>
<keyword evidence="1" id="KW-0479">Metal-binding</keyword>
<dbReference type="PANTHER" id="PTHR42988">
    <property type="entry name" value="PHOSPHOHYDROLASE"/>
    <property type="match status" value="1"/>
</dbReference>
<dbReference type="AlphaFoldDB" id="D5BX43"/>
<evidence type="ECO:0000256" key="4">
    <source>
        <dbReference type="ARBA" id="ARBA00025742"/>
    </source>
</evidence>
<dbReference type="InterPro" id="IPR026575">
    <property type="entry name" value="GpdQ/CpdA-like"/>
</dbReference>
<dbReference type="RefSeq" id="WP_013033586.1">
    <property type="nucleotide sequence ID" value="NC_013960.1"/>
</dbReference>
<dbReference type="GO" id="GO:0004112">
    <property type="term" value="F:cyclic-nucleotide phosphodiesterase activity"/>
    <property type="evidence" value="ECO:0007669"/>
    <property type="project" value="InterPro"/>
</dbReference>
<dbReference type="Proteomes" id="UP000001844">
    <property type="component" value="Chromosome"/>
</dbReference>
<evidence type="ECO:0000256" key="1">
    <source>
        <dbReference type="ARBA" id="ARBA00022723"/>
    </source>
</evidence>
<dbReference type="eggNOG" id="COG1409">
    <property type="taxonomic scope" value="Bacteria"/>
</dbReference>
<keyword evidence="7" id="KW-1185">Reference proteome</keyword>
<dbReference type="OrthoDB" id="9784378at2"/>
<feature type="domain" description="Calcineurin-like phosphoesterase" evidence="5">
    <location>
        <begin position="18"/>
        <end position="208"/>
    </location>
</feature>
<dbReference type="STRING" id="472759.Nhal_2650"/>
<comment type="similarity">
    <text evidence="4">Belongs to the cyclic nucleotide phosphodiesterase class-III family.</text>
</comment>